<dbReference type="EMBL" id="LVYI01000007">
    <property type="protein sequence ID" value="OAP57843.1"/>
    <property type="molecule type" value="Genomic_DNA"/>
</dbReference>
<gene>
    <name evidence="9" type="ORF">AYL99_08581</name>
</gene>
<comment type="subcellular location">
    <subcellularLocation>
        <location evidence="2">Chromosome</location>
        <location evidence="2">Centromere</location>
        <location evidence="2">Kinetochore</location>
    </subcellularLocation>
    <subcellularLocation>
        <location evidence="1">Nucleus</location>
    </subcellularLocation>
</comment>
<dbReference type="GO" id="GO:0007059">
    <property type="term" value="P:chromosome segregation"/>
    <property type="evidence" value="ECO:0007669"/>
    <property type="project" value="TreeGrafter"/>
</dbReference>
<evidence type="ECO:0000256" key="5">
    <source>
        <dbReference type="ARBA" id="ARBA00023242"/>
    </source>
</evidence>
<evidence type="ECO:0000256" key="4">
    <source>
        <dbReference type="ARBA" id="ARBA00022838"/>
    </source>
</evidence>
<keyword evidence="10" id="KW-1185">Reference proteome</keyword>
<protein>
    <recommendedName>
        <fullName evidence="8">Transcription factor CBF/NF-Y/archaeal histone domain-containing protein</fullName>
    </recommendedName>
</protein>
<dbReference type="InterPro" id="IPR052484">
    <property type="entry name" value="CENP-W/WIP1"/>
</dbReference>
<dbReference type="STRING" id="1367422.A0A178ZF83"/>
<name>A0A178ZF83_9EURO</name>
<keyword evidence="6" id="KW-0137">Centromere</keyword>
<dbReference type="InterPro" id="IPR003958">
    <property type="entry name" value="CBFA_NFYB_domain"/>
</dbReference>
<accession>A0A178ZF83</accession>
<evidence type="ECO:0000256" key="2">
    <source>
        <dbReference type="ARBA" id="ARBA00004629"/>
    </source>
</evidence>
<evidence type="ECO:0000313" key="10">
    <source>
        <dbReference type="Proteomes" id="UP000078343"/>
    </source>
</evidence>
<dbReference type="AlphaFoldDB" id="A0A178ZF83"/>
<evidence type="ECO:0000256" key="7">
    <source>
        <dbReference type="ARBA" id="ARBA00038432"/>
    </source>
</evidence>
<keyword evidence="5" id="KW-0539">Nucleus</keyword>
<sequence length="78" mass="9031">MASSKRSYSRPMLRKILKAHSRKRVGADVDPLVYLNYILFMEELMQTATRKARSEGNKTVTAKDIRKVTLTTLRRFKG</sequence>
<dbReference type="Pfam" id="PF00808">
    <property type="entry name" value="CBFD_NFYB_HMF"/>
    <property type="match status" value="1"/>
</dbReference>
<dbReference type="GO" id="GO:0051382">
    <property type="term" value="P:kinetochore assembly"/>
    <property type="evidence" value="ECO:0007669"/>
    <property type="project" value="TreeGrafter"/>
</dbReference>
<comment type="similarity">
    <text evidence="7">Belongs to the CENP-W/WIP1 family.</text>
</comment>
<dbReference type="InterPro" id="IPR009072">
    <property type="entry name" value="Histone-fold"/>
</dbReference>
<keyword evidence="3" id="KW-0158">Chromosome</keyword>
<comment type="caution">
    <text evidence="9">The sequence shown here is derived from an EMBL/GenBank/DDBJ whole genome shotgun (WGS) entry which is preliminary data.</text>
</comment>
<evidence type="ECO:0000259" key="8">
    <source>
        <dbReference type="Pfam" id="PF00808"/>
    </source>
</evidence>
<proteinExistence type="inferred from homology"/>
<dbReference type="Proteomes" id="UP000078343">
    <property type="component" value="Unassembled WGS sequence"/>
</dbReference>
<dbReference type="PANTHER" id="PTHR34832">
    <property type="entry name" value="CENTROMERE PROTEIN W"/>
    <property type="match status" value="1"/>
</dbReference>
<evidence type="ECO:0000313" key="9">
    <source>
        <dbReference type="EMBL" id="OAP57843.1"/>
    </source>
</evidence>
<dbReference type="CDD" id="cd13732">
    <property type="entry name" value="HFD_CENP-W"/>
    <property type="match status" value="1"/>
</dbReference>
<dbReference type="GeneID" id="30012749"/>
<keyword evidence="4" id="KW-0995">Kinetochore</keyword>
<dbReference type="GO" id="GO:0046982">
    <property type="term" value="F:protein heterodimerization activity"/>
    <property type="evidence" value="ECO:0007669"/>
    <property type="project" value="InterPro"/>
</dbReference>
<dbReference type="OrthoDB" id="2543597at2759"/>
<reference evidence="9 10" key="1">
    <citation type="submission" date="2016-04" db="EMBL/GenBank/DDBJ databases">
        <title>Draft genome of Fonsecaea erecta CBS 125763.</title>
        <authorList>
            <person name="Weiss V.A."/>
            <person name="Vicente V.A."/>
            <person name="Raittz R.T."/>
            <person name="Moreno L.F."/>
            <person name="De Souza E.M."/>
            <person name="Pedrosa F.O."/>
            <person name="Steffens M.B."/>
            <person name="Faoro H."/>
            <person name="Tadra-Sfeir M.Z."/>
            <person name="Najafzadeh M.J."/>
            <person name="Felipe M.S."/>
            <person name="Teixeira M."/>
            <person name="Sun J."/>
            <person name="Xi L."/>
            <person name="Gomes R."/>
            <person name="De Azevedo C.M."/>
            <person name="Salgado C.G."/>
            <person name="Da Silva M.B."/>
            <person name="Nascimento M.F."/>
            <person name="Queiroz-Telles F."/>
            <person name="Attili D.S."/>
            <person name="Gorbushina A."/>
        </authorList>
    </citation>
    <scope>NUCLEOTIDE SEQUENCE [LARGE SCALE GENOMIC DNA]</scope>
    <source>
        <strain evidence="9 10">CBS 125763</strain>
    </source>
</reference>
<evidence type="ECO:0000256" key="3">
    <source>
        <dbReference type="ARBA" id="ARBA00022454"/>
    </source>
</evidence>
<dbReference type="SUPFAM" id="SSF47113">
    <property type="entry name" value="Histone-fold"/>
    <property type="match status" value="1"/>
</dbReference>
<evidence type="ECO:0000256" key="6">
    <source>
        <dbReference type="ARBA" id="ARBA00023328"/>
    </source>
</evidence>
<evidence type="ECO:0000256" key="1">
    <source>
        <dbReference type="ARBA" id="ARBA00004123"/>
    </source>
</evidence>
<dbReference type="GO" id="GO:0000776">
    <property type="term" value="C:kinetochore"/>
    <property type="evidence" value="ECO:0007669"/>
    <property type="project" value="UniProtKB-KW"/>
</dbReference>
<dbReference type="GO" id="GO:0000278">
    <property type="term" value="P:mitotic cell cycle"/>
    <property type="evidence" value="ECO:0007669"/>
    <property type="project" value="TreeGrafter"/>
</dbReference>
<organism evidence="9 10">
    <name type="scientific">Fonsecaea erecta</name>
    <dbReference type="NCBI Taxonomy" id="1367422"/>
    <lineage>
        <taxon>Eukaryota</taxon>
        <taxon>Fungi</taxon>
        <taxon>Dikarya</taxon>
        <taxon>Ascomycota</taxon>
        <taxon>Pezizomycotina</taxon>
        <taxon>Eurotiomycetes</taxon>
        <taxon>Chaetothyriomycetidae</taxon>
        <taxon>Chaetothyriales</taxon>
        <taxon>Herpotrichiellaceae</taxon>
        <taxon>Fonsecaea</taxon>
    </lineage>
</organism>
<dbReference type="Gene3D" id="1.10.20.10">
    <property type="entry name" value="Histone, subunit A"/>
    <property type="match status" value="1"/>
</dbReference>
<dbReference type="PANTHER" id="PTHR34832:SF1">
    <property type="entry name" value="CENTROMERE PROTEIN W"/>
    <property type="match status" value="1"/>
</dbReference>
<dbReference type="RefSeq" id="XP_018691210.1">
    <property type="nucleotide sequence ID" value="XM_018840089.1"/>
</dbReference>
<dbReference type="GO" id="GO:0005654">
    <property type="term" value="C:nucleoplasm"/>
    <property type="evidence" value="ECO:0007669"/>
    <property type="project" value="TreeGrafter"/>
</dbReference>
<feature type="domain" description="Transcription factor CBF/NF-Y/archaeal histone" evidence="8">
    <location>
        <begin position="14"/>
        <end position="67"/>
    </location>
</feature>